<dbReference type="EMBL" id="CM003103">
    <property type="protein sequence ID" value="KUI70452.1"/>
    <property type="molecule type" value="Genomic_DNA"/>
</dbReference>
<protein>
    <submittedName>
        <fullName evidence="1">Uncharacterized protein</fullName>
    </submittedName>
</protein>
<organism evidence="1 2">
    <name type="scientific">Cytospora mali</name>
    <name type="common">Apple Valsa canker fungus</name>
    <name type="synonym">Valsa mali</name>
    <dbReference type="NCBI Taxonomy" id="578113"/>
    <lineage>
        <taxon>Eukaryota</taxon>
        <taxon>Fungi</taxon>
        <taxon>Dikarya</taxon>
        <taxon>Ascomycota</taxon>
        <taxon>Pezizomycotina</taxon>
        <taxon>Sordariomycetes</taxon>
        <taxon>Sordariomycetidae</taxon>
        <taxon>Diaporthales</taxon>
        <taxon>Cytosporaceae</taxon>
        <taxon>Cytospora</taxon>
    </lineage>
</organism>
<keyword evidence="2" id="KW-1185">Reference proteome</keyword>
<evidence type="ECO:0000313" key="1">
    <source>
        <dbReference type="EMBL" id="KUI70452.1"/>
    </source>
</evidence>
<evidence type="ECO:0000313" key="2">
    <source>
        <dbReference type="Proteomes" id="UP000078559"/>
    </source>
</evidence>
<gene>
    <name evidence="1" type="ORF">VM1G_11720</name>
</gene>
<sequence>MFLDSNPTALAKGEEFQLCEFSRNFVAIASTEAVYGAEHNLYQDYTVIKKLCQPMGHHQFTALYTSLSSAVDSLSGSPAAQVELQADYRSIAQLLLYILCHIIGVKEN</sequence>
<dbReference type="Proteomes" id="UP000078559">
    <property type="component" value="Chromosome 6"/>
</dbReference>
<name>A0A194W2F1_CYTMA</name>
<dbReference type="AlphaFoldDB" id="A0A194W2F1"/>
<accession>A0A194W2F1</accession>
<reference evidence="1" key="1">
    <citation type="submission" date="2014-12" db="EMBL/GenBank/DDBJ databases">
        <title>Genome Sequence of Valsa Canker Pathogens Uncovers a Specific Adaption of Colonization on Woody Bark.</title>
        <authorList>
            <person name="Yin Z."/>
            <person name="Liu H."/>
            <person name="Gao X."/>
            <person name="Li Z."/>
            <person name="Song N."/>
            <person name="Ke X."/>
            <person name="Dai Q."/>
            <person name="Wu Y."/>
            <person name="Sun Y."/>
            <person name="Xu J.-R."/>
            <person name="Kang Z.K."/>
            <person name="Wang L."/>
            <person name="Huang L."/>
        </authorList>
    </citation>
    <scope>NUCLEOTIDE SEQUENCE [LARGE SCALE GENOMIC DNA]</scope>
    <source>
        <strain evidence="1">03-8</strain>
    </source>
</reference>
<proteinExistence type="predicted"/>